<dbReference type="VEuPathDB" id="ToxoDB:CSUI_010226"/>
<dbReference type="AlphaFoldDB" id="A0A2C6JZ47"/>
<accession>A0A2C6JZ47</accession>
<feature type="chain" id="PRO_5013039072" evidence="5">
    <location>
        <begin position="33"/>
        <end position="517"/>
    </location>
</feature>
<feature type="region of interest" description="Disordered" evidence="4">
    <location>
        <begin position="134"/>
        <end position="169"/>
    </location>
</feature>
<comment type="caution">
    <text evidence="6">The sequence shown here is derived from an EMBL/GenBank/DDBJ whole genome shotgun (WGS) entry which is preliminary data.</text>
</comment>
<evidence type="ECO:0000256" key="5">
    <source>
        <dbReference type="SAM" id="SignalP"/>
    </source>
</evidence>
<dbReference type="PANTHER" id="PTHR33926:SF4">
    <property type="entry name" value="PROTEIN TIC 22, CHLOROPLASTIC"/>
    <property type="match status" value="1"/>
</dbReference>
<feature type="compositionally biased region" description="Basic and acidic residues" evidence="4">
    <location>
        <begin position="85"/>
        <end position="98"/>
    </location>
</feature>
<dbReference type="PANTHER" id="PTHR33926">
    <property type="entry name" value="PROTEIN TIC 22, CHLOROPLASTIC"/>
    <property type="match status" value="1"/>
</dbReference>
<dbReference type="Proteomes" id="UP000221165">
    <property type="component" value="Unassembled WGS sequence"/>
</dbReference>
<feature type="region of interest" description="Disordered" evidence="4">
    <location>
        <begin position="429"/>
        <end position="452"/>
    </location>
</feature>
<comment type="subcellular location">
    <subcellularLocation>
        <location evidence="1">Plastid</location>
        <location evidence="1">Chloroplast</location>
    </subcellularLocation>
</comment>
<keyword evidence="3" id="KW-0934">Plastid</keyword>
<name>A0A2C6JZ47_9APIC</name>
<dbReference type="GO" id="GO:0009507">
    <property type="term" value="C:chloroplast"/>
    <property type="evidence" value="ECO:0007669"/>
    <property type="project" value="UniProtKB-SubCell"/>
</dbReference>
<dbReference type="InterPro" id="IPR007378">
    <property type="entry name" value="Tic22-like"/>
</dbReference>
<dbReference type="Gene3D" id="3.40.1350.100">
    <property type="match status" value="2"/>
</dbReference>
<evidence type="ECO:0000313" key="7">
    <source>
        <dbReference type="Proteomes" id="UP000221165"/>
    </source>
</evidence>
<evidence type="ECO:0000256" key="3">
    <source>
        <dbReference type="ARBA" id="ARBA00022640"/>
    </source>
</evidence>
<dbReference type="GO" id="GO:0015031">
    <property type="term" value="P:protein transport"/>
    <property type="evidence" value="ECO:0007669"/>
    <property type="project" value="InterPro"/>
</dbReference>
<evidence type="ECO:0000256" key="2">
    <source>
        <dbReference type="ARBA" id="ARBA00022528"/>
    </source>
</evidence>
<dbReference type="RefSeq" id="XP_067917692.1">
    <property type="nucleotide sequence ID" value="XM_068070331.1"/>
</dbReference>
<dbReference type="EMBL" id="MIGC01006937">
    <property type="protein sequence ID" value="PHJ15960.1"/>
    <property type="molecule type" value="Genomic_DNA"/>
</dbReference>
<dbReference type="OrthoDB" id="331904at2759"/>
<feature type="region of interest" description="Disordered" evidence="4">
    <location>
        <begin position="85"/>
        <end position="111"/>
    </location>
</feature>
<evidence type="ECO:0000256" key="1">
    <source>
        <dbReference type="ARBA" id="ARBA00004229"/>
    </source>
</evidence>
<sequence>MRAEGRLATWRRSERSSFFVSLLFFLAGAADTLCIANGNTWRNACCSTLVAPKSSTSSLRAQRCCSDAWRLPRVAVPLSELKGREAARSHEGEPRDCSQKSPRSAFCSGTGKETKEGVTVEKYRGKCGVLASATGTTSPRKEGSTSGAHPDSPCEPSEEVTRQRGRKNPSEEYLVRRAAVPAALPSAWRWFFWKPRYSRRSIEEKLSCVPVYVVVNRFGAPFLSSPPVALFHRLEALYGGVKEDNQILPQQVALAFLNGDDARNYLHELVQSNVGGAQVEARLYCLPLSAIWEQQRRLLLETSKEDPDEEKKKKSSWLWRRAAGKWRGTYQEETEVELERIEEEKEKERAAREAAQPQLLWRIVPDKKEIRNARLYASLSELHAAKRATIPVFYSPELLVIRDGESILPLFFSLADLHAAWPHGKRNRNFRRKRSKAGAREEDDASAKEEDPSRPVKVVNLVHLLAKQADLAAEGHALAGGRWGFVPSSASLQFLEKEKRKGTAPARLLFSIDDGTA</sequence>
<dbReference type="GeneID" id="94433542"/>
<proteinExistence type="predicted"/>
<feature type="signal peptide" evidence="5">
    <location>
        <begin position="1"/>
        <end position="32"/>
    </location>
</feature>
<protein>
    <submittedName>
        <fullName evidence="6">Tic22-like family protein</fullName>
    </submittedName>
</protein>
<keyword evidence="7" id="KW-1185">Reference proteome</keyword>
<evidence type="ECO:0000313" key="6">
    <source>
        <dbReference type="EMBL" id="PHJ15960.1"/>
    </source>
</evidence>
<evidence type="ECO:0000256" key="4">
    <source>
        <dbReference type="SAM" id="MobiDB-lite"/>
    </source>
</evidence>
<reference evidence="6 7" key="1">
    <citation type="journal article" date="2017" name="Int. J. Parasitol.">
        <title>The genome of the protozoan parasite Cystoisospora suis and a reverse vaccinology approach to identify vaccine candidates.</title>
        <authorList>
            <person name="Palmieri N."/>
            <person name="Shrestha A."/>
            <person name="Ruttkowski B."/>
            <person name="Beck T."/>
            <person name="Vogl C."/>
            <person name="Tomley F."/>
            <person name="Blake D.P."/>
            <person name="Joachim A."/>
        </authorList>
    </citation>
    <scope>NUCLEOTIDE SEQUENCE [LARGE SCALE GENOMIC DNA]</scope>
    <source>
        <strain evidence="6 7">Wien I</strain>
    </source>
</reference>
<gene>
    <name evidence="6" type="ORF">CSUI_010226</name>
</gene>
<organism evidence="6 7">
    <name type="scientific">Cystoisospora suis</name>
    <dbReference type="NCBI Taxonomy" id="483139"/>
    <lineage>
        <taxon>Eukaryota</taxon>
        <taxon>Sar</taxon>
        <taxon>Alveolata</taxon>
        <taxon>Apicomplexa</taxon>
        <taxon>Conoidasida</taxon>
        <taxon>Coccidia</taxon>
        <taxon>Eucoccidiorida</taxon>
        <taxon>Eimeriorina</taxon>
        <taxon>Sarcocystidae</taxon>
        <taxon>Cystoisospora</taxon>
    </lineage>
</organism>
<keyword evidence="2" id="KW-0150">Chloroplast</keyword>
<keyword evidence="5" id="KW-0732">Signal</keyword>